<evidence type="ECO:0000259" key="1">
    <source>
        <dbReference type="Pfam" id="PF14343"/>
    </source>
</evidence>
<evidence type="ECO:0000313" key="5">
    <source>
        <dbReference type="EMBL" id="NSC26607.1"/>
    </source>
</evidence>
<keyword evidence="5" id="KW-0378">Hydrolase</keyword>
<organism evidence="2 11">
    <name type="scientific">Agathobacter rectalis</name>
    <dbReference type="NCBI Taxonomy" id="39491"/>
    <lineage>
        <taxon>Bacteria</taxon>
        <taxon>Bacillati</taxon>
        <taxon>Bacillota</taxon>
        <taxon>Clostridia</taxon>
        <taxon>Lachnospirales</taxon>
        <taxon>Lachnospiraceae</taxon>
        <taxon>Agathobacter</taxon>
    </lineage>
</organism>
<gene>
    <name evidence="9" type="ORF">DW028_06670</name>
    <name evidence="8" type="ORF">DW172_13920</name>
    <name evidence="3" type="ORF">ERS852417_00459</name>
    <name evidence="4" type="ORF">ERS852497_02567</name>
    <name evidence="10" type="ORF">FYL31_11020</name>
    <name evidence="6" type="ORF">G4312_00815</name>
    <name evidence="5" type="ORF">G4319_04475</name>
    <name evidence="7" type="ORF">LD38_05550</name>
    <name evidence="2" type="ORF">T1815_06101</name>
</gene>
<evidence type="ECO:0000313" key="14">
    <source>
        <dbReference type="Proteomes" id="UP000245905"/>
    </source>
</evidence>
<reference evidence="15 16" key="4">
    <citation type="submission" date="2018-08" db="EMBL/GenBank/DDBJ databases">
        <title>A genome reference for cultivated species of the human gut microbiota.</title>
        <authorList>
            <person name="Zou Y."/>
            <person name="Xue W."/>
            <person name="Luo G."/>
        </authorList>
    </citation>
    <scope>NUCLEOTIDE SEQUENCE [LARGE SCALE GENOMIC DNA]</scope>
    <source>
        <strain evidence="9 15">AF38-24</strain>
        <strain evidence="8 16">AM16-11</strain>
    </source>
</reference>
<dbReference type="EMBL" id="CZAJ01000031">
    <property type="protein sequence ID" value="CUP33160.1"/>
    <property type="molecule type" value="Genomic_DNA"/>
</dbReference>
<evidence type="ECO:0000313" key="8">
    <source>
        <dbReference type="EMBL" id="RHI18431.1"/>
    </source>
</evidence>
<dbReference type="EMBL" id="VSTF01000013">
    <property type="protein sequence ID" value="TYL58132.1"/>
    <property type="molecule type" value="Genomic_DNA"/>
</dbReference>
<dbReference type="EMBL" id="JAAILW010000006">
    <property type="protein sequence ID" value="NSC26607.1"/>
    <property type="molecule type" value="Genomic_DNA"/>
</dbReference>
<evidence type="ECO:0000313" key="12">
    <source>
        <dbReference type="Proteomes" id="UP000095384"/>
    </source>
</evidence>
<evidence type="ECO:0000313" key="2">
    <source>
        <dbReference type="EMBL" id="CRL33601.1"/>
    </source>
</evidence>
<evidence type="ECO:0000313" key="10">
    <source>
        <dbReference type="EMBL" id="TYL58132.1"/>
    </source>
</evidence>
<dbReference type="EMBL" id="JRFS01000009">
    <property type="protein sequence ID" value="PWE84393.1"/>
    <property type="molecule type" value="Genomic_DNA"/>
</dbReference>
<evidence type="ECO:0000313" key="7">
    <source>
        <dbReference type="EMBL" id="PWE84393.1"/>
    </source>
</evidence>
<dbReference type="EMBL" id="QRON01000003">
    <property type="protein sequence ID" value="RHL29066.1"/>
    <property type="molecule type" value="Genomic_DNA"/>
</dbReference>
<dbReference type="Proteomes" id="UP000095384">
    <property type="component" value="Unassembled WGS sequence"/>
</dbReference>
<dbReference type="InterPro" id="IPR025748">
    <property type="entry name" value="PrcB_C_dom"/>
</dbReference>
<dbReference type="Pfam" id="PF14343">
    <property type="entry name" value="PrcB_C"/>
    <property type="match status" value="1"/>
</dbReference>
<sequence>MSEKLRKFLVMAAGVLVILETTVISGCRANISGTESDRMVEYTVICGDEIPEEFKKQINENKAKAMKLTYKDDEYLYIAEGFGTKETGGYSITVNQFYVKDKAMYFDTRLIAPDKGEKVSNQASYPYIVIKTELSEMPVVFE</sequence>
<dbReference type="EMBL" id="QRKN01000016">
    <property type="protein sequence ID" value="RHI18431.1"/>
    <property type="molecule type" value="Genomic_DNA"/>
</dbReference>
<dbReference type="Proteomes" id="UP000095602">
    <property type="component" value="Unassembled WGS sequence"/>
</dbReference>
<dbReference type="AlphaFoldDB" id="A0A0M6WDQ8"/>
<evidence type="ECO:0000313" key="6">
    <source>
        <dbReference type="EMBL" id="NSC75855.1"/>
    </source>
</evidence>
<dbReference type="Proteomes" id="UP001193670">
    <property type="component" value="Unassembled WGS sequence"/>
</dbReference>
<evidence type="ECO:0000313" key="4">
    <source>
        <dbReference type="EMBL" id="CUP33160.1"/>
    </source>
</evidence>
<dbReference type="Proteomes" id="UP000049472">
    <property type="component" value="Unassembled WGS sequence"/>
</dbReference>
<dbReference type="EMBL" id="JAAIMP010000001">
    <property type="protein sequence ID" value="NSC75855.1"/>
    <property type="molecule type" value="Genomic_DNA"/>
</dbReference>
<evidence type="ECO:0000313" key="13">
    <source>
        <dbReference type="Proteomes" id="UP000095602"/>
    </source>
</evidence>
<dbReference type="Proteomes" id="UP000324327">
    <property type="component" value="Unassembled WGS sequence"/>
</dbReference>
<reference evidence="10 17" key="6">
    <citation type="submission" date="2019-09" db="EMBL/GenBank/DDBJ databases">
        <title>Strain-level analysis of Eubacterium rectale using genomes from metagenomes.</title>
        <authorList>
            <person name="Karcher N."/>
            <person name="Segata N."/>
        </authorList>
    </citation>
    <scope>NUCLEOTIDE SEQUENCE [LARGE SCALE GENOMIC DNA]</scope>
    <source>
        <strain evidence="10 17">T3WBe13</strain>
    </source>
</reference>
<keyword evidence="11" id="KW-1185">Reference proteome</keyword>
<dbReference type="EMBL" id="CVRQ01000009">
    <property type="protein sequence ID" value="CRL33601.1"/>
    <property type="molecule type" value="Genomic_DNA"/>
</dbReference>
<dbReference type="Proteomes" id="UP000283297">
    <property type="component" value="Unassembled WGS sequence"/>
</dbReference>
<evidence type="ECO:0000313" key="9">
    <source>
        <dbReference type="EMBL" id="RHL29066.1"/>
    </source>
</evidence>
<dbReference type="RefSeq" id="WP_015515603.1">
    <property type="nucleotide sequence ID" value="NZ_CVRQ01000009.1"/>
</dbReference>
<evidence type="ECO:0000313" key="15">
    <source>
        <dbReference type="Proteomes" id="UP000283297"/>
    </source>
</evidence>
<dbReference type="EMBL" id="CYYW01000002">
    <property type="protein sequence ID" value="CUN51117.1"/>
    <property type="molecule type" value="Genomic_DNA"/>
</dbReference>
<dbReference type="Proteomes" id="UP000245905">
    <property type="component" value="Unassembled WGS sequence"/>
</dbReference>
<feature type="domain" description="PrcB C-terminal" evidence="1">
    <location>
        <begin position="76"/>
        <end position="133"/>
    </location>
</feature>
<reference evidence="11" key="2">
    <citation type="submission" date="2015-05" db="EMBL/GenBank/DDBJ databases">
        <authorList>
            <consortium name="Pathogen Informatics"/>
        </authorList>
    </citation>
    <scope>NUCLEOTIDE SEQUENCE [LARGE SCALE GENOMIC DNA]</scope>
    <source>
        <strain evidence="3 12">2789STDY5608860</strain>
        <strain evidence="4 13">2789STDY5834884</strain>
        <strain evidence="11">T1-815</strain>
    </source>
</reference>
<dbReference type="Proteomes" id="UP000285865">
    <property type="component" value="Unassembled WGS sequence"/>
</dbReference>
<evidence type="ECO:0000313" key="3">
    <source>
        <dbReference type="EMBL" id="CUN51117.1"/>
    </source>
</evidence>
<dbReference type="Proteomes" id="UP001193756">
    <property type="component" value="Unassembled WGS sequence"/>
</dbReference>
<evidence type="ECO:0000313" key="17">
    <source>
        <dbReference type="Proteomes" id="UP000324327"/>
    </source>
</evidence>
<protein>
    <submittedName>
        <fullName evidence="5">Protease complex subunit PrcB family protein</fullName>
    </submittedName>
</protein>
<reference evidence="2" key="3">
    <citation type="submission" date="2015-05" db="EMBL/GenBank/DDBJ databases">
        <authorList>
            <person name="Wang D.B."/>
            <person name="Wang M."/>
        </authorList>
    </citation>
    <scope>NUCLEOTIDE SEQUENCE [LARGE SCALE GENOMIC DNA]</scope>
    <source>
        <strain evidence="2">T1-815</strain>
    </source>
</reference>
<evidence type="ECO:0000313" key="16">
    <source>
        <dbReference type="Proteomes" id="UP000285865"/>
    </source>
</evidence>
<dbReference type="GO" id="GO:0008233">
    <property type="term" value="F:peptidase activity"/>
    <property type="evidence" value="ECO:0007669"/>
    <property type="project" value="UniProtKB-KW"/>
</dbReference>
<proteinExistence type="predicted"/>
<reference evidence="10 17" key="5">
    <citation type="submission" date="2019-08" db="EMBL/GenBank/DDBJ databases">
        <authorList>
            <person name="Duncan S."/>
            <person name="Walker A."/>
        </authorList>
    </citation>
    <scope>NUCLEOTIDE SEQUENCE [LARGE SCALE GENOMIC DNA]</scope>
    <source>
        <strain evidence="10 17">T3WBe13</strain>
    </source>
</reference>
<evidence type="ECO:0000313" key="11">
    <source>
        <dbReference type="Proteomes" id="UP000049472"/>
    </source>
</evidence>
<keyword evidence="5" id="KW-0645">Protease</keyword>
<accession>A0A0M6WDQ8</accession>
<reference evidence="5" key="8">
    <citation type="submission" date="2020-02" db="EMBL/GenBank/DDBJ databases">
        <authorList>
            <person name="Littmann E."/>
            <person name="Sorbara M."/>
        </authorList>
    </citation>
    <scope>NUCLEOTIDE SEQUENCE</scope>
    <source>
        <strain evidence="6">MSK.16.45</strain>
        <strain evidence="5">MSK.17.79</strain>
    </source>
</reference>
<name>A0A0M6WDQ8_9FIRM</name>
<dbReference type="GO" id="GO:0006508">
    <property type="term" value="P:proteolysis"/>
    <property type="evidence" value="ECO:0007669"/>
    <property type="project" value="UniProtKB-KW"/>
</dbReference>
<reference evidence="7 14" key="1">
    <citation type="submission" date="2014-09" db="EMBL/GenBank/DDBJ databases">
        <title>Butyrate-producing bacteria isolated from human gut.</title>
        <authorList>
            <person name="Zhang Q."/>
            <person name="Zhao L."/>
        </authorList>
    </citation>
    <scope>NUCLEOTIDE SEQUENCE [LARGE SCALE GENOMIC DNA]</scope>
    <source>
        <strain evidence="7 14">R22</strain>
    </source>
</reference>
<reference evidence="5" key="7">
    <citation type="journal article" date="2020" name="Cell Host Microbe">
        <title>Functional and Genomic Variation between Human-Derived Isolates of Lachnospiraceae Reveals Inter- and Intra-Species Diversity.</title>
        <authorList>
            <person name="Sorbara M.T."/>
            <person name="Littmann E.R."/>
            <person name="Fontana E."/>
            <person name="Moody T.U."/>
            <person name="Kohout C.E."/>
            <person name="Gjonbalaj M."/>
            <person name="Eaton V."/>
            <person name="Seok R."/>
            <person name="Leiner I.M."/>
            <person name="Pamer E.G."/>
        </authorList>
    </citation>
    <scope>NUCLEOTIDE SEQUENCE</scope>
    <source>
        <strain evidence="6">MSK.16.45</strain>
        <strain evidence="5">MSK.17.79</strain>
    </source>
</reference>